<evidence type="ECO:0000313" key="3">
    <source>
        <dbReference type="Proteomes" id="UP000241769"/>
    </source>
</evidence>
<organism evidence="2 3">
    <name type="scientific">Planoprotostelium fungivorum</name>
    <dbReference type="NCBI Taxonomy" id="1890364"/>
    <lineage>
        <taxon>Eukaryota</taxon>
        <taxon>Amoebozoa</taxon>
        <taxon>Evosea</taxon>
        <taxon>Variosea</taxon>
        <taxon>Cavosteliida</taxon>
        <taxon>Cavosteliaceae</taxon>
        <taxon>Planoprotostelium</taxon>
    </lineage>
</organism>
<protein>
    <submittedName>
        <fullName evidence="2">Uncharacterized protein</fullName>
    </submittedName>
</protein>
<feature type="compositionally biased region" description="Basic and acidic residues" evidence="1">
    <location>
        <begin position="194"/>
        <end position="203"/>
    </location>
</feature>
<feature type="compositionally biased region" description="Low complexity" evidence="1">
    <location>
        <begin position="158"/>
        <end position="170"/>
    </location>
</feature>
<reference evidence="2 3" key="1">
    <citation type="journal article" date="2018" name="Genome Biol. Evol.">
        <title>Multiple Roots of Fruiting Body Formation in Amoebozoa.</title>
        <authorList>
            <person name="Hillmann F."/>
            <person name="Forbes G."/>
            <person name="Novohradska S."/>
            <person name="Ferling I."/>
            <person name="Riege K."/>
            <person name="Groth M."/>
            <person name="Westermann M."/>
            <person name="Marz M."/>
            <person name="Spaller T."/>
            <person name="Winckler T."/>
            <person name="Schaap P."/>
            <person name="Glockner G."/>
        </authorList>
    </citation>
    <scope>NUCLEOTIDE SEQUENCE [LARGE SCALE GENOMIC DNA]</scope>
    <source>
        <strain evidence="2 3">Jena</strain>
    </source>
</reference>
<evidence type="ECO:0000313" key="2">
    <source>
        <dbReference type="EMBL" id="PRP79216.1"/>
    </source>
</evidence>
<name>A0A2P6N5H8_9EUKA</name>
<feature type="region of interest" description="Disordered" evidence="1">
    <location>
        <begin position="1"/>
        <end position="34"/>
    </location>
</feature>
<keyword evidence="3" id="KW-1185">Reference proteome</keyword>
<evidence type="ECO:0000256" key="1">
    <source>
        <dbReference type="SAM" id="MobiDB-lite"/>
    </source>
</evidence>
<dbReference type="InParanoid" id="A0A2P6N5H8"/>
<dbReference type="EMBL" id="MDYQ01000192">
    <property type="protein sequence ID" value="PRP79216.1"/>
    <property type="molecule type" value="Genomic_DNA"/>
</dbReference>
<feature type="region of interest" description="Disordered" evidence="1">
    <location>
        <begin position="151"/>
        <end position="218"/>
    </location>
</feature>
<feature type="compositionally biased region" description="Basic and acidic residues" evidence="1">
    <location>
        <begin position="1"/>
        <end position="16"/>
    </location>
</feature>
<dbReference type="AlphaFoldDB" id="A0A2P6N5H8"/>
<sequence length="484" mass="55775">MERLGRSEKVQRRRFEDSDDDDAIDEGQRSIEQDTRFYRSQVPTSFQESILPMSPALILAPLHLPSNNFHSDSSQLFPLHRYRISPSAPYALPYHQNMHQPLSPPSPLTNPMTPHSPIPFSPYNSPPILTPVFYPASYHHPIPQAQIETKRPRLERVSSTSSFTSSTSETLFRQRTEGTEYRTESLYTSQVTERYNHPQEHEIPPPSNTAPLVDRQKKRSKVKMSLRDIMEEMTNARNPLEPLTPRFVLRKPPSYTQRKTYSRENRYLTPNPLTILARKDMYQPTAVLDRDKILYGNVTVSLMSGNKCRDDVLESSENTLHRQFEDIPCVDYSLKTTEASGSAGFSLEFTITYRTADGFIWRERIRSRKFSVYANKSAVLEAPRLVALHLKEGPCHRENEVWLKGECFNHKETNGVEVFFDGRLARVKDKFENLIIAIAPVRDDVMDEKVVRVTVQNCYGSGSSAEFKMSPDVLEFKYIKEDHL</sequence>
<feature type="compositionally biased region" description="Basic and acidic residues" evidence="1">
    <location>
        <begin position="172"/>
        <end position="183"/>
    </location>
</feature>
<dbReference type="Proteomes" id="UP000241769">
    <property type="component" value="Unassembled WGS sequence"/>
</dbReference>
<accession>A0A2P6N5H8</accession>
<comment type="caution">
    <text evidence="2">The sequence shown here is derived from an EMBL/GenBank/DDBJ whole genome shotgun (WGS) entry which is preliminary data.</text>
</comment>
<proteinExistence type="predicted"/>
<gene>
    <name evidence="2" type="ORF">PROFUN_12754</name>
</gene>